<keyword evidence="5" id="KW-0378">Hydrolase</keyword>
<keyword evidence="5" id="KW-0540">Nuclease</keyword>
<dbReference type="GO" id="GO:0004519">
    <property type="term" value="F:endonuclease activity"/>
    <property type="evidence" value="ECO:0007669"/>
    <property type="project" value="UniProtKB-KW"/>
</dbReference>
<evidence type="ECO:0000256" key="2">
    <source>
        <dbReference type="ARBA" id="ARBA00022747"/>
    </source>
</evidence>
<dbReference type="InterPro" id="IPR044946">
    <property type="entry name" value="Restrct_endonuc_typeI_TRD_sf"/>
</dbReference>
<evidence type="ECO:0000256" key="1">
    <source>
        <dbReference type="ARBA" id="ARBA00010923"/>
    </source>
</evidence>
<proteinExistence type="inferred from homology"/>
<evidence type="ECO:0000313" key="6">
    <source>
        <dbReference type="Proteomes" id="UP001057481"/>
    </source>
</evidence>
<evidence type="ECO:0000313" key="5">
    <source>
        <dbReference type="EMBL" id="MCM2437249.1"/>
    </source>
</evidence>
<feature type="domain" description="Type I restriction modification DNA specificity" evidence="4">
    <location>
        <begin position="95"/>
        <end position="174"/>
    </location>
</feature>
<accession>A0ABT0VHD6</accession>
<sequence>MTIISPKDGHVINEAEGLFLKVIFEKQTKEQFAYGFKISNSRLKDIKIDVPTVDGHINWNYMNEIRQAYLESTIALTETTNNQNAMAINLNSRIWSLVRLGDIANVYSGSDLPKTDRFTGEIPFIGSSSRNNGLTDFVKKVDGQPKKFARNVISVNRNGSVGYAFYHPYEAYFSGDTSQEIQDMWFLKIWH</sequence>
<dbReference type="Pfam" id="PF01420">
    <property type="entry name" value="Methylase_S"/>
    <property type="match status" value="2"/>
</dbReference>
<dbReference type="EMBL" id="JAGMVS010000061">
    <property type="protein sequence ID" value="MCM2437249.1"/>
    <property type="molecule type" value="Genomic_DNA"/>
</dbReference>
<evidence type="ECO:0000256" key="3">
    <source>
        <dbReference type="ARBA" id="ARBA00023125"/>
    </source>
</evidence>
<comment type="caution">
    <text evidence="5">The sequence shown here is derived from an EMBL/GenBank/DDBJ whole genome shotgun (WGS) entry which is preliminary data.</text>
</comment>
<comment type="similarity">
    <text evidence="1">Belongs to the type-I restriction system S methylase family.</text>
</comment>
<keyword evidence="2" id="KW-0680">Restriction system</keyword>
<feature type="domain" description="Type I restriction modification DNA specificity" evidence="4">
    <location>
        <begin position="4"/>
        <end position="63"/>
    </location>
</feature>
<reference evidence="5" key="1">
    <citation type="submission" date="2021-04" db="EMBL/GenBank/DDBJ databases">
        <title>Taxonomic assessment of Weissella genus.</title>
        <authorList>
            <person name="Fanelli F."/>
            <person name="Chieffi D."/>
            <person name="Dell'Aquila A."/>
            <person name="Gyu-Sung C."/>
            <person name="Franz C.M.A.P."/>
            <person name="Fusco V."/>
        </authorList>
    </citation>
    <scope>NUCLEOTIDE SEQUENCE</scope>
    <source>
        <strain evidence="5">LMG 25373</strain>
    </source>
</reference>
<dbReference type="SUPFAM" id="SSF116734">
    <property type="entry name" value="DNA methylase specificity domain"/>
    <property type="match status" value="1"/>
</dbReference>
<protein>
    <submittedName>
        <fullName evidence="5">Restriction endonuclease subunit S</fullName>
        <ecNumber evidence="5">3.1.21.-</ecNumber>
    </submittedName>
</protein>
<name>A0ABT0VHD6_9LACO</name>
<gene>
    <name evidence="5" type="ORF">KAK10_04910</name>
</gene>
<dbReference type="Proteomes" id="UP001057481">
    <property type="component" value="Unassembled WGS sequence"/>
</dbReference>
<dbReference type="Gene3D" id="3.90.220.20">
    <property type="entry name" value="DNA methylase specificity domains"/>
    <property type="match status" value="1"/>
</dbReference>
<dbReference type="GO" id="GO:0016787">
    <property type="term" value="F:hydrolase activity"/>
    <property type="evidence" value="ECO:0007669"/>
    <property type="project" value="UniProtKB-KW"/>
</dbReference>
<keyword evidence="5" id="KW-0255">Endonuclease</keyword>
<organism evidence="5 6">
    <name type="scientific">Periweissella beninensis</name>
    <dbReference type="NCBI Taxonomy" id="504936"/>
    <lineage>
        <taxon>Bacteria</taxon>
        <taxon>Bacillati</taxon>
        <taxon>Bacillota</taxon>
        <taxon>Bacilli</taxon>
        <taxon>Lactobacillales</taxon>
        <taxon>Lactobacillaceae</taxon>
        <taxon>Periweissella</taxon>
    </lineage>
</organism>
<dbReference type="EC" id="3.1.21.-" evidence="5"/>
<dbReference type="InterPro" id="IPR000055">
    <property type="entry name" value="Restrct_endonuc_typeI_TRD"/>
</dbReference>
<keyword evidence="6" id="KW-1185">Reference proteome</keyword>
<evidence type="ECO:0000259" key="4">
    <source>
        <dbReference type="Pfam" id="PF01420"/>
    </source>
</evidence>
<keyword evidence="3" id="KW-0238">DNA-binding</keyword>